<keyword evidence="2" id="KW-1185">Reference proteome</keyword>
<protein>
    <submittedName>
        <fullName evidence="1">Uncharacterized protein</fullName>
    </submittedName>
</protein>
<comment type="caution">
    <text evidence="1">The sequence shown here is derived from an EMBL/GenBank/DDBJ whole genome shotgun (WGS) entry which is preliminary data.</text>
</comment>
<gene>
    <name evidence="1" type="ORF">T4D_7176</name>
</gene>
<accession>A0A0V1FM78</accession>
<dbReference type="AlphaFoldDB" id="A0A0V1FM78"/>
<dbReference type="EMBL" id="JYDT01000061">
    <property type="protein sequence ID" value="KRY87084.1"/>
    <property type="molecule type" value="Genomic_DNA"/>
</dbReference>
<name>A0A0V1FM78_TRIPS</name>
<evidence type="ECO:0000313" key="2">
    <source>
        <dbReference type="Proteomes" id="UP000054995"/>
    </source>
</evidence>
<dbReference type="Proteomes" id="UP000054995">
    <property type="component" value="Unassembled WGS sequence"/>
</dbReference>
<proteinExistence type="predicted"/>
<organism evidence="1 2">
    <name type="scientific">Trichinella pseudospiralis</name>
    <name type="common">Parasitic roundworm</name>
    <dbReference type="NCBI Taxonomy" id="6337"/>
    <lineage>
        <taxon>Eukaryota</taxon>
        <taxon>Metazoa</taxon>
        <taxon>Ecdysozoa</taxon>
        <taxon>Nematoda</taxon>
        <taxon>Enoplea</taxon>
        <taxon>Dorylaimia</taxon>
        <taxon>Trichinellida</taxon>
        <taxon>Trichinellidae</taxon>
        <taxon>Trichinella</taxon>
    </lineage>
</organism>
<evidence type="ECO:0000313" key="1">
    <source>
        <dbReference type="EMBL" id="KRY87084.1"/>
    </source>
</evidence>
<reference evidence="1 2" key="1">
    <citation type="submission" date="2015-01" db="EMBL/GenBank/DDBJ databases">
        <title>Evolution of Trichinella species and genotypes.</title>
        <authorList>
            <person name="Korhonen P.K."/>
            <person name="Edoardo P."/>
            <person name="Giuseppe L.R."/>
            <person name="Gasser R.B."/>
        </authorList>
    </citation>
    <scope>NUCLEOTIDE SEQUENCE [LARGE SCALE GENOMIC DNA]</scope>
    <source>
        <strain evidence="1">ISS470</strain>
    </source>
</reference>
<sequence length="62" mass="7541">MKHSLINAQERVRSYFYYNTVITFFRLLYIEEEISLNKIVVRMRPINSEQLEGFICRLIDLI</sequence>